<dbReference type="EMBL" id="CP029449">
    <property type="protein sequence ID" value="AWL70064.1"/>
    <property type="molecule type" value="Genomic_DNA"/>
</dbReference>
<dbReference type="Proteomes" id="UP000245399">
    <property type="component" value="Chromosome"/>
</dbReference>
<proteinExistence type="predicted"/>
<sequence length="126" mass="14624">MDDERMTYGEIRKMTLECFYDCCRNILDINKKTGERTSYDGLEIGYAIYQCENTPFSPIEKLMFEVFTLILRAGRGPKKAENITRDAITLIISETPLNILIEDISDDEKRNLLYDMELLGLLDKPE</sequence>
<reference evidence="1 2" key="1">
    <citation type="submission" date="2018-05" db="EMBL/GenBank/DDBJ databases">
        <title>Klebsiella quasipneumonaiae provides a window into carbapenemase gene transfer, plasmid rearrangements and nosocomial acquisition from the hospital environment.</title>
        <authorList>
            <person name="Mathers A.J."/>
            <person name="Vegesana K."/>
            <person name="Stoesser N."/>
            <person name="Crook D."/>
            <person name="Vaughan A."/>
            <person name="Barry K."/>
            <person name="Parikh H."/>
            <person name="Sebra R."/>
            <person name="Kotay S."/>
            <person name="Walker A.S."/>
            <person name="Sheppard A.E."/>
        </authorList>
    </citation>
    <scope>NUCLEOTIDE SEQUENCE [LARGE SCALE GENOMIC DNA]</scope>
    <source>
        <strain evidence="1 2">CAV1761</strain>
    </source>
</reference>
<organism evidence="1 2">
    <name type="scientific">Serratia marcescens</name>
    <dbReference type="NCBI Taxonomy" id="615"/>
    <lineage>
        <taxon>Bacteria</taxon>
        <taxon>Pseudomonadati</taxon>
        <taxon>Pseudomonadota</taxon>
        <taxon>Gammaproteobacteria</taxon>
        <taxon>Enterobacterales</taxon>
        <taxon>Yersiniaceae</taxon>
        <taxon>Serratia</taxon>
    </lineage>
</organism>
<accession>A0AB33FS54</accession>
<name>A0AB33FS54_SERMA</name>
<evidence type="ECO:0000313" key="1">
    <source>
        <dbReference type="EMBL" id="AWL70064.1"/>
    </source>
</evidence>
<protein>
    <submittedName>
        <fullName evidence="1">Uncharacterized protein</fullName>
    </submittedName>
</protein>
<evidence type="ECO:0000313" key="2">
    <source>
        <dbReference type="Proteomes" id="UP000245399"/>
    </source>
</evidence>
<gene>
    <name evidence="1" type="ORF">DKC05_21625</name>
</gene>
<dbReference type="AlphaFoldDB" id="A0AB33FS54"/>
<dbReference type="RefSeq" id="WP_047730110.1">
    <property type="nucleotide sequence ID" value="NZ_CP011642.1"/>
</dbReference>